<dbReference type="InterPro" id="IPR011013">
    <property type="entry name" value="Gal_mutarotase_sf_dom"/>
</dbReference>
<dbReference type="AlphaFoldDB" id="A0A2T6BZY5"/>
<sequence>MFQIEENKQTIIISNKSNSVNAQIIPNEGGRLADVKLNDRTIIAEQPQFPYSQSSASAIMFPFVNRIEDGTYTFEGKTYQIACNEPAKNNAIHGLLYTRKFEVYSTDVSETSASVTLQYTYDGTTKGFPFPFDFYVTYKFTETTLDVIMKVTNTGTQNFPFTIGWHPYFVAENLYESTLNFDCETEYTTTLDRSLTNGTTKHTLSKPFQIQNTEFDTAFKLKNPAIEFTTANYKATIKGSATENFVQFFTPSTKNIIAIEPTVGLSNSFNNGIGLQTLEAGKIYEIAWNVAVAKL</sequence>
<dbReference type="Gene3D" id="2.70.98.10">
    <property type="match status" value="1"/>
</dbReference>
<dbReference type="RefSeq" id="WP_158269129.1">
    <property type="nucleotide sequence ID" value="NZ_QBKT01000004.1"/>
</dbReference>
<evidence type="ECO:0000256" key="3">
    <source>
        <dbReference type="ARBA" id="ARBA00022837"/>
    </source>
</evidence>
<dbReference type="Pfam" id="PF01263">
    <property type="entry name" value="Aldose_epim"/>
    <property type="match status" value="1"/>
</dbReference>
<dbReference type="PANTHER" id="PTHR10091">
    <property type="entry name" value="ALDOSE-1-EPIMERASE"/>
    <property type="match status" value="1"/>
</dbReference>
<keyword evidence="5" id="KW-1185">Reference proteome</keyword>
<keyword evidence="3" id="KW-0106">Calcium</keyword>
<dbReference type="GO" id="GO:0033499">
    <property type="term" value="P:galactose catabolic process via UDP-galactose, Leloir pathway"/>
    <property type="evidence" value="ECO:0007669"/>
    <property type="project" value="TreeGrafter"/>
</dbReference>
<gene>
    <name evidence="4" type="ORF">C8N46_104259</name>
</gene>
<dbReference type="Proteomes" id="UP000244090">
    <property type="component" value="Unassembled WGS sequence"/>
</dbReference>
<evidence type="ECO:0000313" key="5">
    <source>
        <dbReference type="Proteomes" id="UP000244090"/>
    </source>
</evidence>
<dbReference type="GO" id="GO:0006006">
    <property type="term" value="P:glucose metabolic process"/>
    <property type="evidence" value="ECO:0007669"/>
    <property type="project" value="TreeGrafter"/>
</dbReference>
<name>A0A2T6BZY5_9FLAO</name>
<comment type="cofactor">
    <cofactor evidence="1">
        <name>Ca(2+)</name>
        <dbReference type="ChEBI" id="CHEBI:29108"/>
    </cofactor>
</comment>
<proteinExistence type="predicted"/>
<accession>A0A2T6BZY5</accession>
<evidence type="ECO:0000313" key="4">
    <source>
        <dbReference type="EMBL" id="PTX61616.1"/>
    </source>
</evidence>
<dbReference type="InterPro" id="IPR008183">
    <property type="entry name" value="Aldose_1/G6P_1-epimerase"/>
</dbReference>
<dbReference type="GO" id="GO:0030246">
    <property type="term" value="F:carbohydrate binding"/>
    <property type="evidence" value="ECO:0007669"/>
    <property type="project" value="InterPro"/>
</dbReference>
<comment type="subunit">
    <text evidence="2">Monomer.</text>
</comment>
<evidence type="ECO:0000256" key="1">
    <source>
        <dbReference type="ARBA" id="ARBA00001913"/>
    </source>
</evidence>
<evidence type="ECO:0000256" key="2">
    <source>
        <dbReference type="ARBA" id="ARBA00011245"/>
    </source>
</evidence>
<dbReference type="InterPro" id="IPR014718">
    <property type="entry name" value="GH-type_carb-bd"/>
</dbReference>
<comment type="caution">
    <text evidence="4">The sequence shown here is derived from an EMBL/GenBank/DDBJ whole genome shotgun (WGS) entry which is preliminary data.</text>
</comment>
<dbReference type="CDD" id="cd01081">
    <property type="entry name" value="Aldose_epim"/>
    <property type="match status" value="1"/>
</dbReference>
<dbReference type="PANTHER" id="PTHR10091:SF0">
    <property type="entry name" value="GALACTOSE MUTAROTASE"/>
    <property type="match status" value="1"/>
</dbReference>
<dbReference type="OrthoDB" id="9808779at2"/>
<organism evidence="4 5">
    <name type="scientific">Kordia periserrulae</name>
    <dbReference type="NCBI Taxonomy" id="701523"/>
    <lineage>
        <taxon>Bacteria</taxon>
        <taxon>Pseudomonadati</taxon>
        <taxon>Bacteroidota</taxon>
        <taxon>Flavobacteriia</taxon>
        <taxon>Flavobacteriales</taxon>
        <taxon>Flavobacteriaceae</taxon>
        <taxon>Kordia</taxon>
    </lineage>
</organism>
<protein>
    <submittedName>
        <fullName evidence="4">Aldose 1-epimerase</fullName>
    </submittedName>
</protein>
<reference evidence="4 5" key="1">
    <citation type="submission" date="2018-04" db="EMBL/GenBank/DDBJ databases">
        <title>Genomic Encyclopedia of Archaeal and Bacterial Type Strains, Phase II (KMG-II): from individual species to whole genera.</title>
        <authorList>
            <person name="Goeker M."/>
        </authorList>
    </citation>
    <scope>NUCLEOTIDE SEQUENCE [LARGE SCALE GENOMIC DNA]</scope>
    <source>
        <strain evidence="4 5">DSM 25731</strain>
    </source>
</reference>
<dbReference type="SUPFAM" id="SSF74650">
    <property type="entry name" value="Galactose mutarotase-like"/>
    <property type="match status" value="1"/>
</dbReference>
<dbReference type="GO" id="GO:0004034">
    <property type="term" value="F:aldose 1-epimerase activity"/>
    <property type="evidence" value="ECO:0007669"/>
    <property type="project" value="TreeGrafter"/>
</dbReference>
<dbReference type="EMBL" id="QBKT01000004">
    <property type="protein sequence ID" value="PTX61616.1"/>
    <property type="molecule type" value="Genomic_DNA"/>
</dbReference>